<dbReference type="PANTHER" id="PTHR43861:SF1">
    <property type="entry name" value="TRANS-ACONITATE 2-METHYLTRANSFERASE"/>
    <property type="match status" value="1"/>
</dbReference>
<keyword evidence="3" id="KW-1185">Reference proteome</keyword>
<dbReference type="Gene3D" id="3.40.50.150">
    <property type="entry name" value="Vaccinia Virus protein VP39"/>
    <property type="match status" value="1"/>
</dbReference>
<dbReference type="SUPFAM" id="SSF53335">
    <property type="entry name" value="S-adenosyl-L-methionine-dependent methyltransferases"/>
    <property type="match status" value="1"/>
</dbReference>
<dbReference type="Proteomes" id="UP000308730">
    <property type="component" value="Unassembled WGS sequence"/>
</dbReference>
<evidence type="ECO:0000313" key="2">
    <source>
        <dbReference type="EMBL" id="THH28023.1"/>
    </source>
</evidence>
<dbReference type="AlphaFoldDB" id="A0A4V3XI63"/>
<dbReference type="PANTHER" id="PTHR43861">
    <property type="entry name" value="TRANS-ACONITATE 2-METHYLTRANSFERASE-RELATED"/>
    <property type="match status" value="1"/>
</dbReference>
<evidence type="ECO:0000313" key="3">
    <source>
        <dbReference type="Proteomes" id="UP000308730"/>
    </source>
</evidence>
<gene>
    <name evidence="2" type="ORF">EUX98_g6157</name>
</gene>
<dbReference type="EMBL" id="SGPM01000207">
    <property type="protein sequence ID" value="THH28023.1"/>
    <property type="molecule type" value="Genomic_DNA"/>
</dbReference>
<name>A0A4V3XI63_9APHY</name>
<sequence length="270" mass="30315">MVKTSSEKDKWSALHYNTQASFVYSQEYAAPLLNSLNAKPGEKIYDFGCGSGDLSVHVANIVGETGLVVGLDFSESMITKARNNGLKHAFVSDAQDVQFPEAFPEELKTGFDAVFSNAALHWCKRNPKGVLESAKRILKPGGRYVIDMGGFMACTGVRIAMYVALRQRGYDPVKLDPWYYPSVDEYHDNLVSTGFTVNEIGLHPQIVSLPNGLYEWLRLFLRESVLGDFADAEAEEILRDIEKICEPDCRDERGRWSVMYVRLRVSATRQ</sequence>
<comment type="caution">
    <text evidence="2">The sequence shown here is derived from an EMBL/GenBank/DDBJ whole genome shotgun (WGS) entry which is preliminary data.</text>
</comment>
<proteinExistence type="predicted"/>
<feature type="domain" description="Methyltransferase" evidence="1">
    <location>
        <begin position="39"/>
        <end position="147"/>
    </location>
</feature>
<dbReference type="Pfam" id="PF13847">
    <property type="entry name" value="Methyltransf_31"/>
    <property type="match status" value="1"/>
</dbReference>
<dbReference type="CDD" id="cd02440">
    <property type="entry name" value="AdoMet_MTases"/>
    <property type="match status" value="1"/>
</dbReference>
<organism evidence="2 3">
    <name type="scientific">Antrodiella citrinella</name>
    <dbReference type="NCBI Taxonomy" id="2447956"/>
    <lineage>
        <taxon>Eukaryota</taxon>
        <taxon>Fungi</taxon>
        <taxon>Dikarya</taxon>
        <taxon>Basidiomycota</taxon>
        <taxon>Agaricomycotina</taxon>
        <taxon>Agaricomycetes</taxon>
        <taxon>Polyporales</taxon>
        <taxon>Steccherinaceae</taxon>
        <taxon>Antrodiella</taxon>
    </lineage>
</organism>
<dbReference type="InterPro" id="IPR025714">
    <property type="entry name" value="Methyltranfer_dom"/>
</dbReference>
<reference evidence="2 3" key="1">
    <citation type="submission" date="2019-02" db="EMBL/GenBank/DDBJ databases">
        <title>Genome sequencing of the rare red list fungi Antrodiella citrinella (Flaviporus citrinellus).</title>
        <authorList>
            <person name="Buettner E."/>
            <person name="Kellner H."/>
        </authorList>
    </citation>
    <scope>NUCLEOTIDE SEQUENCE [LARGE SCALE GENOMIC DNA]</scope>
    <source>
        <strain evidence="2 3">DSM 108506</strain>
    </source>
</reference>
<protein>
    <recommendedName>
        <fullName evidence="1">Methyltransferase domain-containing protein</fullName>
    </recommendedName>
</protein>
<dbReference type="InterPro" id="IPR029063">
    <property type="entry name" value="SAM-dependent_MTases_sf"/>
</dbReference>
<dbReference type="OrthoDB" id="10017101at2759"/>
<accession>A0A4V3XI63</accession>
<evidence type="ECO:0000259" key="1">
    <source>
        <dbReference type="Pfam" id="PF13847"/>
    </source>
</evidence>